<proteinExistence type="predicted"/>
<organism evidence="1 2">
    <name type="scientific">Mycobacterium intracellulare 1956</name>
    <dbReference type="NCBI Taxonomy" id="1299331"/>
    <lineage>
        <taxon>Bacteria</taxon>
        <taxon>Bacillati</taxon>
        <taxon>Actinomycetota</taxon>
        <taxon>Actinomycetes</taxon>
        <taxon>Mycobacteriales</taxon>
        <taxon>Mycobacteriaceae</taxon>
        <taxon>Mycobacterium</taxon>
        <taxon>Mycobacterium avium complex (MAC)</taxon>
    </lineage>
</organism>
<reference evidence="1 2" key="1">
    <citation type="submission" date="2013-12" db="EMBL/GenBank/DDBJ databases">
        <authorList>
            <person name="Zelazny A."/>
            <person name="Olivier K."/>
            <person name="Holland S."/>
            <person name="Lenaerts A."/>
            <person name="Ordway D."/>
            <person name="DeGroote M.A."/>
            <person name="Parker T."/>
            <person name="Sizemore C."/>
            <person name="Tallon L.J."/>
            <person name="Sadzewicz L.K."/>
            <person name="Sengamalay N."/>
            <person name="Fraser C.M."/>
            <person name="Hine E."/>
            <person name="Shefchek K.A."/>
            <person name="Das S.P."/>
            <person name="Tettelin H."/>
        </authorList>
    </citation>
    <scope>NUCLEOTIDE SEQUENCE [LARGE SCALE GENOMIC DNA]</scope>
    <source>
        <strain evidence="1 2">1956</strain>
    </source>
</reference>
<dbReference type="AlphaFoldDB" id="X8CH33"/>
<dbReference type="EMBL" id="JAOG01000002">
    <property type="protein sequence ID" value="EUA55379.1"/>
    <property type="molecule type" value="Genomic_DNA"/>
</dbReference>
<protein>
    <submittedName>
        <fullName evidence="1">Uncharacterized protein</fullName>
    </submittedName>
</protein>
<accession>X8CH33</accession>
<name>X8CH33_MYCIT</name>
<evidence type="ECO:0000313" key="2">
    <source>
        <dbReference type="Proteomes" id="UP000020825"/>
    </source>
</evidence>
<dbReference type="Proteomes" id="UP000020825">
    <property type="component" value="Unassembled WGS sequence"/>
</dbReference>
<gene>
    <name evidence="1" type="ORF">I550_3534</name>
</gene>
<sequence length="100" mass="10329">MTNTNLTVLRADSPRPADVPASGWAGAIVTVIAGSVTGEIIRSIFDDLSVADEAHIAIDGHGRPLADVAVQTDNAQALRDLAAVATFLADELAGPPVREK</sequence>
<comment type="caution">
    <text evidence="1">The sequence shown here is derived from an EMBL/GenBank/DDBJ whole genome shotgun (WGS) entry which is preliminary data.</text>
</comment>
<evidence type="ECO:0000313" key="1">
    <source>
        <dbReference type="EMBL" id="EUA55379.1"/>
    </source>
</evidence>
<dbReference type="PATRIC" id="fig|1299331.3.peg.3445"/>